<evidence type="ECO:0000259" key="2">
    <source>
        <dbReference type="SMART" id="SM00703"/>
    </source>
</evidence>
<evidence type="ECO:0000313" key="4">
    <source>
        <dbReference type="Proteomes" id="UP000838756"/>
    </source>
</evidence>
<feature type="transmembrane region" description="Helical" evidence="1">
    <location>
        <begin position="348"/>
        <end position="368"/>
    </location>
</feature>
<dbReference type="OrthoDB" id="118951at2759"/>
<keyword evidence="1" id="KW-0812">Transmembrane</keyword>
<feature type="domain" description="Nose resistant-to-fluoxetine protein N-terminal" evidence="2">
    <location>
        <begin position="46"/>
        <end position="230"/>
    </location>
</feature>
<feature type="transmembrane region" description="Helical" evidence="1">
    <location>
        <begin position="388"/>
        <end position="409"/>
    </location>
</feature>
<evidence type="ECO:0000256" key="1">
    <source>
        <dbReference type="SAM" id="Phobius"/>
    </source>
</evidence>
<dbReference type="SMART" id="SM00703">
    <property type="entry name" value="NRF"/>
    <property type="match status" value="1"/>
</dbReference>
<reference evidence="3" key="1">
    <citation type="submission" date="2022-03" db="EMBL/GenBank/DDBJ databases">
        <authorList>
            <person name="Lindestad O."/>
        </authorList>
    </citation>
    <scope>NUCLEOTIDE SEQUENCE</scope>
</reference>
<dbReference type="EMBL" id="CAKXAJ010024676">
    <property type="protein sequence ID" value="CAH2229072.1"/>
    <property type="molecule type" value="Genomic_DNA"/>
</dbReference>
<dbReference type="InterPro" id="IPR052728">
    <property type="entry name" value="O2_lipid_transport_reg"/>
</dbReference>
<evidence type="ECO:0000313" key="3">
    <source>
        <dbReference type="EMBL" id="CAH2229072.1"/>
    </source>
</evidence>
<comment type="caution">
    <text evidence="3">The sequence shown here is derived from an EMBL/GenBank/DDBJ whole genome shotgun (WGS) entry which is preliminary data.</text>
</comment>
<keyword evidence="1" id="KW-0472">Membrane</keyword>
<dbReference type="InterPro" id="IPR002656">
    <property type="entry name" value="Acyl_transf_3_dom"/>
</dbReference>
<accession>A0A8S4R2R9</accession>
<dbReference type="InterPro" id="IPR006621">
    <property type="entry name" value="Nose-resist-to-fluoxetine_N"/>
</dbReference>
<dbReference type="GO" id="GO:0016747">
    <property type="term" value="F:acyltransferase activity, transferring groups other than amino-acyl groups"/>
    <property type="evidence" value="ECO:0007669"/>
    <property type="project" value="InterPro"/>
</dbReference>
<dbReference type="Pfam" id="PF20146">
    <property type="entry name" value="NRF"/>
    <property type="match status" value="1"/>
</dbReference>
<dbReference type="PANTHER" id="PTHR11161">
    <property type="entry name" value="O-ACYLTRANSFERASE"/>
    <property type="match status" value="1"/>
</dbReference>
<name>A0A8S4R2R9_9NEOP</name>
<feature type="transmembrane region" description="Helical" evidence="1">
    <location>
        <begin position="241"/>
        <end position="263"/>
    </location>
</feature>
<keyword evidence="4" id="KW-1185">Reference proteome</keyword>
<keyword evidence="1" id="KW-1133">Transmembrane helix</keyword>
<protein>
    <submittedName>
        <fullName evidence="3">Jg19853 protein</fullName>
    </submittedName>
</protein>
<gene>
    <name evidence="3" type="primary">jg19853</name>
    <name evidence="3" type="ORF">PAEG_LOCUS8559</name>
</gene>
<feature type="transmembrane region" description="Helical" evidence="1">
    <location>
        <begin position="519"/>
        <end position="540"/>
    </location>
</feature>
<proteinExistence type="predicted"/>
<dbReference type="AlphaFoldDB" id="A0A8S4R2R9"/>
<feature type="transmembrane region" description="Helical" evidence="1">
    <location>
        <begin position="492"/>
        <end position="512"/>
    </location>
</feature>
<dbReference type="PANTHER" id="PTHR11161:SF0">
    <property type="entry name" value="O-ACYLTRANSFERASE LIKE PROTEIN"/>
    <property type="match status" value="1"/>
</dbReference>
<sequence>MFSKIEFYFVFTLIVEIGAQAGGMGGMVIDYASAFDQDLYDGVIDEDKCNEQLEFLLNSSSVFMLFQDASGKIPTGFLSGNLADLGDYHQCLGIKHVTRDMDIEGKYCMMQYPLKQNQENDTESSETETDLPNIVLPNITDIFPQLSNTTLEDIQQYRMVQRYAQMISGQPVVSRVIPVTFATALNMTIGTCVPKVCRPKQAIQFFQRRYLWNTNLRDANVTGEELFCRLPNDKPFSIADYLAVAIFTLIGAITVLSTSYDLYEINVLKKNQSLKIDGDSPPYLEEHVNLSVLRLIGVAWPSDYMTEEGESSEINPMYRCFSVYTNTKRFLTFNKVPGALECVDGIRAISMLWVIFGHTYCLTMLTFIQNVKAIKEWLTSFTSVWVNSAPITVDTFFLLSGILCVYTVVGKISRWRFITSVHMFYLYRILRILPLLATAILLQASLFHQMSDGPMWMNMGHMALMCRKRWWSALLHVQNYVKPSGICLYQTWYLSVDLQLYLFSPVVLVWLFGSPAVAWCALSTVVLVAFVLSTTFSFLYNYSAALANPG</sequence>
<organism evidence="3 4">
    <name type="scientific">Pararge aegeria aegeria</name>
    <dbReference type="NCBI Taxonomy" id="348720"/>
    <lineage>
        <taxon>Eukaryota</taxon>
        <taxon>Metazoa</taxon>
        <taxon>Ecdysozoa</taxon>
        <taxon>Arthropoda</taxon>
        <taxon>Hexapoda</taxon>
        <taxon>Insecta</taxon>
        <taxon>Pterygota</taxon>
        <taxon>Neoptera</taxon>
        <taxon>Endopterygota</taxon>
        <taxon>Lepidoptera</taxon>
        <taxon>Glossata</taxon>
        <taxon>Ditrysia</taxon>
        <taxon>Papilionoidea</taxon>
        <taxon>Nymphalidae</taxon>
        <taxon>Satyrinae</taxon>
        <taxon>Satyrini</taxon>
        <taxon>Parargina</taxon>
        <taxon>Pararge</taxon>
    </lineage>
</organism>
<dbReference type="Proteomes" id="UP000838756">
    <property type="component" value="Unassembled WGS sequence"/>
</dbReference>
<dbReference type="Pfam" id="PF01757">
    <property type="entry name" value="Acyl_transf_3"/>
    <property type="match status" value="1"/>
</dbReference>
<feature type="transmembrane region" description="Helical" evidence="1">
    <location>
        <begin position="429"/>
        <end position="447"/>
    </location>
</feature>